<evidence type="ECO:0000256" key="4">
    <source>
        <dbReference type="PROSITE-ProRule" id="PRU00169"/>
    </source>
</evidence>
<evidence type="ECO:0000256" key="3">
    <source>
        <dbReference type="ARBA" id="ARBA00023163"/>
    </source>
</evidence>
<feature type="domain" description="Response regulatory" evidence="6">
    <location>
        <begin position="2"/>
        <end position="122"/>
    </location>
</feature>
<evidence type="ECO:0000259" key="5">
    <source>
        <dbReference type="PROSITE" id="PS01124"/>
    </source>
</evidence>
<name>A0ABS2H7F0_9BACL</name>
<dbReference type="InterPro" id="IPR009057">
    <property type="entry name" value="Homeodomain-like_sf"/>
</dbReference>
<dbReference type="Gene3D" id="1.10.10.60">
    <property type="entry name" value="Homeodomain-like"/>
    <property type="match status" value="2"/>
</dbReference>
<dbReference type="CDD" id="cd17536">
    <property type="entry name" value="REC_YesN-like"/>
    <property type="match status" value="1"/>
</dbReference>
<dbReference type="Proteomes" id="UP001516620">
    <property type="component" value="Unassembled WGS sequence"/>
</dbReference>
<keyword evidence="3" id="KW-0804">Transcription</keyword>
<proteinExistence type="predicted"/>
<dbReference type="PANTHER" id="PTHR43280">
    <property type="entry name" value="ARAC-FAMILY TRANSCRIPTIONAL REGULATOR"/>
    <property type="match status" value="1"/>
</dbReference>
<feature type="modified residue" description="4-aspartylphosphate" evidence="4">
    <location>
        <position position="57"/>
    </location>
</feature>
<feature type="domain" description="HTH araC/xylS-type" evidence="5">
    <location>
        <begin position="404"/>
        <end position="503"/>
    </location>
</feature>
<evidence type="ECO:0000259" key="6">
    <source>
        <dbReference type="PROSITE" id="PS50110"/>
    </source>
</evidence>
<dbReference type="RefSeq" id="WP_193417343.1">
    <property type="nucleotide sequence ID" value="NZ_JADCNN020000007.1"/>
</dbReference>
<dbReference type="EMBL" id="JADCNN020000007">
    <property type="protein sequence ID" value="MBM6995894.1"/>
    <property type="molecule type" value="Genomic_DNA"/>
</dbReference>
<keyword evidence="2" id="KW-0238">DNA-binding</keyword>
<dbReference type="SMART" id="SM00342">
    <property type="entry name" value="HTH_ARAC"/>
    <property type="match status" value="1"/>
</dbReference>
<evidence type="ECO:0000313" key="7">
    <source>
        <dbReference type="EMBL" id="MBM6995894.1"/>
    </source>
</evidence>
<keyword evidence="8" id="KW-1185">Reference proteome</keyword>
<dbReference type="Pfam" id="PF00072">
    <property type="entry name" value="Response_reg"/>
    <property type="match status" value="1"/>
</dbReference>
<dbReference type="PANTHER" id="PTHR43280:SF28">
    <property type="entry name" value="HTH-TYPE TRANSCRIPTIONAL ACTIVATOR RHAS"/>
    <property type="match status" value="1"/>
</dbReference>
<dbReference type="Gene3D" id="3.40.50.2300">
    <property type="match status" value="1"/>
</dbReference>
<reference evidence="7 8" key="1">
    <citation type="submission" date="2021-01" db="EMBL/GenBank/DDBJ databases">
        <title>Paenibacillus sp.nov. isolated from the rhizosphere soil of tomato plant.</title>
        <authorList>
            <person name="Thin K.K."/>
            <person name="Zhang X."/>
            <person name="He S."/>
        </authorList>
    </citation>
    <scope>NUCLEOTIDE SEQUENCE [LARGE SCALE GENOMIC DNA]</scope>
    <source>
        <strain evidence="7 8">DXFW5</strain>
    </source>
</reference>
<evidence type="ECO:0000313" key="8">
    <source>
        <dbReference type="Proteomes" id="UP001516620"/>
    </source>
</evidence>
<sequence>MKIIIADDEKLIRSTLRSMLQELELKNLPCQLIGEARNGEELLELLRKDTPDLVFVDIKMPKLDGIEAIRIGKTLAPQASWVILSGFMEFDYAQQALRLGASDYLLKPAEPEQLERCVREAMEGRERDTQFLDYEFEHWLSNRYREFQTGTGTQPLDPAYEGYCFFGVLFYGVHRSRPSASRLNDLALTIQQAAQKHALAKGIRCGHLQLSEDNLTSVWAWPTSGAGSNDEVHQALQRQIMMALGQGRHGEMLFFPVTVMPSENCLSVRELLGQLEELHAASTLRATLPLNKLYPLAELRAETSREDVAALGRSIHQLIGLYQDRDYVGYLNKLSAFGKQHLPGLQGDPVRYERITVFLREAICPALQVELPPAEWIEALQHQGDLLLIQEGKGAAAASGDLVKRAMDYVDEHYQEDISIGSLAEELQVTPNYLSSLFHKKQGITFVKYVTSIRMLKAKELLLTEPDAKVQNVAQRVGYFSSRHFTKLFVDYYGCYPSEIRKKLGDT</sequence>
<dbReference type="InterPro" id="IPR011006">
    <property type="entry name" value="CheY-like_superfamily"/>
</dbReference>
<organism evidence="7 8">
    <name type="scientific">Paenibacillus rhizolycopersici</name>
    <dbReference type="NCBI Taxonomy" id="2780073"/>
    <lineage>
        <taxon>Bacteria</taxon>
        <taxon>Bacillati</taxon>
        <taxon>Bacillota</taxon>
        <taxon>Bacilli</taxon>
        <taxon>Bacillales</taxon>
        <taxon>Paenibacillaceae</taxon>
        <taxon>Paenibacillus</taxon>
    </lineage>
</organism>
<dbReference type="Pfam" id="PF12833">
    <property type="entry name" value="HTH_18"/>
    <property type="match status" value="1"/>
</dbReference>
<dbReference type="InterPro" id="IPR018060">
    <property type="entry name" value="HTH_AraC"/>
</dbReference>
<keyword evidence="4" id="KW-0597">Phosphoprotein</keyword>
<dbReference type="PROSITE" id="PS01124">
    <property type="entry name" value="HTH_ARAC_FAMILY_2"/>
    <property type="match status" value="1"/>
</dbReference>
<dbReference type="InterPro" id="IPR001789">
    <property type="entry name" value="Sig_transdc_resp-reg_receiver"/>
</dbReference>
<dbReference type="SMART" id="SM00448">
    <property type="entry name" value="REC"/>
    <property type="match status" value="1"/>
</dbReference>
<keyword evidence="1" id="KW-0805">Transcription regulation</keyword>
<gene>
    <name evidence="7" type="ORF">IM700_009580</name>
</gene>
<comment type="caution">
    <text evidence="7">The sequence shown here is derived from an EMBL/GenBank/DDBJ whole genome shotgun (WGS) entry which is preliminary data.</text>
</comment>
<evidence type="ECO:0000256" key="1">
    <source>
        <dbReference type="ARBA" id="ARBA00023015"/>
    </source>
</evidence>
<accession>A0ABS2H7F0</accession>
<dbReference type="SUPFAM" id="SSF52172">
    <property type="entry name" value="CheY-like"/>
    <property type="match status" value="1"/>
</dbReference>
<dbReference type="PROSITE" id="PS50110">
    <property type="entry name" value="RESPONSE_REGULATORY"/>
    <property type="match status" value="1"/>
</dbReference>
<protein>
    <submittedName>
        <fullName evidence="7">Response regulator</fullName>
    </submittedName>
</protein>
<evidence type="ECO:0000256" key="2">
    <source>
        <dbReference type="ARBA" id="ARBA00023125"/>
    </source>
</evidence>
<dbReference type="SUPFAM" id="SSF46689">
    <property type="entry name" value="Homeodomain-like"/>
    <property type="match status" value="2"/>
</dbReference>